<name>A0A1Y1Y0H2_9PLEO</name>
<dbReference type="OrthoDB" id="3942886at2759"/>
<keyword evidence="1" id="KW-1133">Transmembrane helix</keyword>
<evidence type="ECO:0000313" key="3">
    <source>
        <dbReference type="Proteomes" id="UP000193144"/>
    </source>
</evidence>
<keyword evidence="1" id="KW-0812">Transmembrane</keyword>
<evidence type="ECO:0000256" key="1">
    <source>
        <dbReference type="SAM" id="Phobius"/>
    </source>
</evidence>
<comment type="caution">
    <text evidence="2">The sequence shown here is derived from an EMBL/GenBank/DDBJ whole genome shotgun (WGS) entry which is preliminary data.</text>
</comment>
<dbReference type="EMBL" id="MCFA01000467">
    <property type="protein sequence ID" value="ORX91395.1"/>
    <property type="molecule type" value="Genomic_DNA"/>
</dbReference>
<accession>A0A1Y1Y0H2</accession>
<gene>
    <name evidence="2" type="ORF">BCR34DRAFT_283360</name>
</gene>
<organism evidence="2 3">
    <name type="scientific">Clohesyomyces aquaticus</name>
    <dbReference type="NCBI Taxonomy" id="1231657"/>
    <lineage>
        <taxon>Eukaryota</taxon>
        <taxon>Fungi</taxon>
        <taxon>Dikarya</taxon>
        <taxon>Ascomycota</taxon>
        <taxon>Pezizomycotina</taxon>
        <taxon>Dothideomycetes</taxon>
        <taxon>Pleosporomycetidae</taxon>
        <taxon>Pleosporales</taxon>
        <taxon>Lindgomycetaceae</taxon>
        <taxon>Clohesyomyces</taxon>
    </lineage>
</organism>
<sequence length="179" mass="20106">MPPPALPTGLSRISDFTLPNAYAQLPKIFLLVLAVASCLRYAVVHCIRRKRRETEAHVKFEEKARTCIQTLPEKPSKPSEIAPPKDSTPLSLTSVYPWTSPPKALPGPYDPRLYPLPTIRRHSYPHPPQESTDQTTISYTRRISTNSIPARQIILRGTVTTAKNEASGWRRNQWVVEGG</sequence>
<proteinExistence type="predicted"/>
<reference evidence="2 3" key="1">
    <citation type="submission" date="2016-07" db="EMBL/GenBank/DDBJ databases">
        <title>Pervasive Adenine N6-methylation of Active Genes in Fungi.</title>
        <authorList>
            <consortium name="DOE Joint Genome Institute"/>
            <person name="Mondo S.J."/>
            <person name="Dannebaum R.O."/>
            <person name="Kuo R.C."/>
            <person name="Labutti K."/>
            <person name="Haridas S."/>
            <person name="Kuo A."/>
            <person name="Salamov A."/>
            <person name="Ahrendt S.R."/>
            <person name="Lipzen A."/>
            <person name="Sullivan W."/>
            <person name="Andreopoulos W.B."/>
            <person name="Clum A."/>
            <person name="Lindquist E."/>
            <person name="Daum C."/>
            <person name="Ramamoorthy G.K."/>
            <person name="Gryganskyi A."/>
            <person name="Culley D."/>
            <person name="Magnuson J.K."/>
            <person name="James T.Y."/>
            <person name="O'Malley M.A."/>
            <person name="Stajich J.E."/>
            <person name="Spatafora J.W."/>
            <person name="Visel A."/>
            <person name="Grigoriev I.V."/>
        </authorList>
    </citation>
    <scope>NUCLEOTIDE SEQUENCE [LARGE SCALE GENOMIC DNA]</scope>
    <source>
        <strain evidence="2 3">CBS 115471</strain>
    </source>
</reference>
<keyword evidence="1" id="KW-0472">Membrane</keyword>
<feature type="transmembrane region" description="Helical" evidence="1">
    <location>
        <begin position="28"/>
        <end position="47"/>
    </location>
</feature>
<keyword evidence="3" id="KW-1185">Reference proteome</keyword>
<dbReference type="Proteomes" id="UP000193144">
    <property type="component" value="Unassembled WGS sequence"/>
</dbReference>
<dbReference type="AlphaFoldDB" id="A0A1Y1Y0H2"/>
<evidence type="ECO:0000313" key="2">
    <source>
        <dbReference type="EMBL" id="ORX91395.1"/>
    </source>
</evidence>
<protein>
    <submittedName>
        <fullName evidence="2">Uncharacterized protein</fullName>
    </submittedName>
</protein>